<dbReference type="PANTHER" id="PTHR13129:SF4">
    <property type="entry name" value="DDB1- AND CUL4-ASSOCIATED FACTOR 1"/>
    <property type="match status" value="1"/>
</dbReference>
<dbReference type="GO" id="GO:0005634">
    <property type="term" value="C:nucleus"/>
    <property type="evidence" value="ECO:0007669"/>
    <property type="project" value="UniProtKB-SubCell"/>
</dbReference>
<evidence type="ECO:0000256" key="2">
    <source>
        <dbReference type="ARBA" id="ARBA00023242"/>
    </source>
</evidence>
<evidence type="ECO:0000313" key="4">
    <source>
        <dbReference type="EMBL" id="CEK87570.1"/>
    </source>
</evidence>
<dbReference type="GO" id="GO:0080008">
    <property type="term" value="C:Cul4-RING E3 ubiquitin ligase complex"/>
    <property type="evidence" value="ECO:0007669"/>
    <property type="project" value="TreeGrafter"/>
</dbReference>
<accession>A0A0B7B642</accession>
<reference evidence="4" key="1">
    <citation type="submission" date="2014-12" db="EMBL/GenBank/DDBJ databases">
        <title>Insight into the proteome of Arion vulgaris.</title>
        <authorList>
            <person name="Aradska J."/>
            <person name="Bulat T."/>
            <person name="Smidak R."/>
            <person name="Sarate P."/>
            <person name="Gangsoo J."/>
            <person name="Sialana F."/>
            <person name="Bilban M."/>
            <person name="Lubec G."/>
        </authorList>
    </citation>
    <scope>NUCLEOTIDE SEQUENCE</scope>
    <source>
        <tissue evidence="4">Skin</tissue>
    </source>
</reference>
<proteinExistence type="predicted"/>
<dbReference type="EMBL" id="HACG01040705">
    <property type="protein sequence ID" value="CEK87570.1"/>
    <property type="molecule type" value="Transcribed_RNA"/>
</dbReference>
<organism evidence="4">
    <name type="scientific">Arion vulgaris</name>
    <dbReference type="NCBI Taxonomy" id="1028688"/>
    <lineage>
        <taxon>Eukaryota</taxon>
        <taxon>Metazoa</taxon>
        <taxon>Spiralia</taxon>
        <taxon>Lophotrochozoa</taxon>
        <taxon>Mollusca</taxon>
        <taxon>Gastropoda</taxon>
        <taxon>Heterobranchia</taxon>
        <taxon>Euthyneura</taxon>
        <taxon>Panpulmonata</taxon>
        <taxon>Eupulmonata</taxon>
        <taxon>Stylommatophora</taxon>
        <taxon>Helicina</taxon>
        <taxon>Arionoidea</taxon>
        <taxon>Arionidae</taxon>
        <taxon>Arion</taxon>
    </lineage>
</organism>
<dbReference type="GO" id="GO:0016567">
    <property type="term" value="P:protein ubiquitination"/>
    <property type="evidence" value="ECO:0007669"/>
    <property type="project" value="InterPro"/>
</dbReference>
<dbReference type="InterPro" id="IPR015943">
    <property type="entry name" value="WD40/YVTN_repeat-like_dom_sf"/>
</dbReference>
<protein>
    <submittedName>
        <fullName evidence="4">Uncharacterized protein</fullName>
    </submittedName>
</protein>
<feature type="non-terminal residue" evidence="4">
    <location>
        <position position="1"/>
    </location>
</feature>
<dbReference type="InterPro" id="IPR033270">
    <property type="entry name" value="VPRBP/DCAF1"/>
</dbReference>
<dbReference type="PANTHER" id="PTHR13129">
    <property type="entry name" value="VPRBP PROTEIN-RELATED"/>
    <property type="match status" value="1"/>
</dbReference>
<dbReference type="AlphaFoldDB" id="A0A0B7B642"/>
<dbReference type="SUPFAM" id="SSF50978">
    <property type="entry name" value="WD40 repeat-like"/>
    <property type="match status" value="1"/>
</dbReference>
<evidence type="ECO:0000256" key="3">
    <source>
        <dbReference type="SAM" id="MobiDB-lite"/>
    </source>
</evidence>
<feature type="compositionally biased region" description="Acidic residues" evidence="3">
    <location>
        <begin position="308"/>
        <end position="361"/>
    </location>
</feature>
<dbReference type="Gene3D" id="2.130.10.10">
    <property type="entry name" value="YVTN repeat-like/Quinoprotein amine dehydrogenase"/>
    <property type="match status" value="1"/>
</dbReference>
<evidence type="ECO:0000256" key="1">
    <source>
        <dbReference type="ARBA" id="ARBA00004123"/>
    </source>
</evidence>
<sequence length="396" mass="44638">GDDGLSCCKFDCAEDNIFIGSISGDLRVISIASNGNDFYSTVCHSSPIVQINTSKVNPDLIFTSSWGASQNCALWGFTRTNTEISLKYRFDEYTANLANQSHDRFIGTKESVARIYDTSRGTIVQTLFDESKANNYKFNMATFNPTDDLVLNDGNLWDVRSNKMIYKFDKFNQYTSGCFHPRGLEVVINSEIWDLRTFRLLHTVPALDQCQIMFNSYGDVIYAIRVDDTAGLDITVRRDYSSTLRTFDALDYSNIGTFDLKTTCIYDIDVDRNDLLIAVIENAAQHDSDAEESLCRIYELGKNREPEDQLDEDDDTPQDDEPDDYDDDDDDDLDDDDVLEFADASSDQDDSDEDDNDDGMDMAELSPIDSSNDEDDVTDDDDDDAGLDDLLFEIVG</sequence>
<comment type="subcellular location">
    <subcellularLocation>
        <location evidence="1">Nucleus</location>
    </subcellularLocation>
</comment>
<keyword evidence="2" id="KW-0539">Nucleus</keyword>
<feature type="region of interest" description="Disordered" evidence="3">
    <location>
        <begin position="302"/>
        <end position="396"/>
    </location>
</feature>
<gene>
    <name evidence="4" type="primary">ORF160153</name>
</gene>
<name>A0A0B7B642_9EUPU</name>
<feature type="compositionally biased region" description="Acidic residues" evidence="3">
    <location>
        <begin position="371"/>
        <end position="396"/>
    </location>
</feature>
<dbReference type="InterPro" id="IPR036322">
    <property type="entry name" value="WD40_repeat_dom_sf"/>
</dbReference>